<evidence type="ECO:0000313" key="1">
    <source>
        <dbReference type="EMBL" id="QBK89050.1"/>
    </source>
</evidence>
<organism evidence="1">
    <name type="scientific">Mimivirus LCMiAC02</name>
    <dbReference type="NCBI Taxonomy" id="2506609"/>
    <lineage>
        <taxon>Viruses</taxon>
        <taxon>Varidnaviria</taxon>
        <taxon>Bamfordvirae</taxon>
        <taxon>Nucleocytoviricota</taxon>
        <taxon>Megaviricetes</taxon>
        <taxon>Imitervirales</taxon>
        <taxon>Mimiviridae</taxon>
        <taxon>Klosneuvirinae</taxon>
    </lineage>
</organism>
<reference evidence="1" key="1">
    <citation type="journal article" date="2019" name="MBio">
        <title>Virus Genomes from Deep Sea Sediments Expand the Ocean Megavirome and Support Independent Origins of Viral Gigantism.</title>
        <authorList>
            <person name="Backstrom D."/>
            <person name="Yutin N."/>
            <person name="Jorgensen S.L."/>
            <person name="Dharamshi J."/>
            <person name="Homa F."/>
            <person name="Zaremba-Niedwiedzka K."/>
            <person name="Spang A."/>
            <person name="Wolf Y.I."/>
            <person name="Koonin E.V."/>
            <person name="Ettema T.J."/>
        </authorList>
    </citation>
    <scope>NUCLEOTIDE SEQUENCE</scope>
</reference>
<name>A0A481Z1E9_9VIRU</name>
<gene>
    <name evidence="1" type="ORF">LCMiAC02_01430</name>
</gene>
<sequence length="153" mass="17891">MGKLKHKIVSQQDINNIKKGGNGSYVYDPSNRPLNFVDTGKLADELIVIFTYLNRPEVKKLKNKEEYKEHLGSKFENFSNRHPSIFKLIVKGEDISHLFELIRMADKIKNKKMSKKKKDKLSRKMIGKFLKKNIVDPQLNKNIQKEEESEDED</sequence>
<dbReference type="EMBL" id="MK500407">
    <property type="protein sequence ID" value="QBK89050.1"/>
    <property type="molecule type" value="Genomic_DNA"/>
</dbReference>
<proteinExistence type="predicted"/>
<protein>
    <submittedName>
        <fullName evidence="1">Uncharacterized protein</fullName>
    </submittedName>
</protein>
<accession>A0A481Z1E9</accession>